<organism evidence="1 2">
    <name type="scientific">Phormidesmis priestleyi ULC007</name>
    <dbReference type="NCBI Taxonomy" id="1920490"/>
    <lineage>
        <taxon>Bacteria</taxon>
        <taxon>Bacillati</taxon>
        <taxon>Cyanobacteriota</taxon>
        <taxon>Cyanophyceae</taxon>
        <taxon>Leptolyngbyales</taxon>
        <taxon>Leptolyngbyaceae</taxon>
        <taxon>Phormidesmis</taxon>
    </lineage>
</organism>
<comment type="caution">
    <text evidence="1">The sequence shown here is derived from an EMBL/GenBank/DDBJ whole genome shotgun (WGS) entry which is preliminary data.</text>
</comment>
<dbReference type="RefSeq" id="WP_219898751.1">
    <property type="nucleotide sequence ID" value="NZ_PVWG01000085.1"/>
</dbReference>
<accession>A0A2T1D258</accession>
<keyword evidence="2" id="KW-1185">Reference proteome</keyword>
<reference evidence="1 2" key="2">
    <citation type="submission" date="2018-03" db="EMBL/GenBank/DDBJ databases">
        <title>The ancient ancestry and fast evolution of plastids.</title>
        <authorList>
            <person name="Moore K.R."/>
            <person name="Magnabosco C."/>
            <person name="Momper L."/>
            <person name="Gold D.A."/>
            <person name="Bosak T."/>
            <person name="Fournier G.P."/>
        </authorList>
    </citation>
    <scope>NUCLEOTIDE SEQUENCE [LARGE SCALE GENOMIC DNA]</scope>
    <source>
        <strain evidence="1 2">ULC007</strain>
    </source>
</reference>
<dbReference type="Proteomes" id="UP000238634">
    <property type="component" value="Unassembled WGS sequence"/>
</dbReference>
<evidence type="ECO:0000313" key="1">
    <source>
        <dbReference type="EMBL" id="PSB14560.1"/>
    </source>
</evidence>
<name>A0A2T1D258_9CYAN</name>
<dbReference type="AlphaFoldDB" id="A0A2T1D258"/>
<proteinExistence type="predicted"/>
<dbReference type="EMBL" id="PVWG01000085">
    <property type="protein sequence ID" value="PSB14560.1"/>
    <property type="molecule type" value="Genomic_DNA"/>
</dbReference>
<gene>
    <name evidence="1" type="ORF">C7B65_26290</name>
</gene>
<dbReference type="STRING" id="1920490.GCA_001895925_04302"/>
<reference evidence="1 2" key="1">
    <citation type="submission" date="2018-02" db="EMBL/GenBank/DDBJ databases">
        <authorList>
            <person name="Cohen D.B."/>
            <person name="Kent A.D."/>
        </authorList>
    </citation>
    <scope>NUCLEOTIDE SEQUENCE [LARGE SCALE GENOMIC DNA]</scope>
    <source>
        <strain evidence="1 2">ULC007</strain>
    </source>
</reference>
<protein>
    <submittedName>
        <fullName evidence="1">Uncharacterized protein</fullName>
    </submittedName>
</protein>
<sequence>ISTLKFLNNLLNAAANSVALNEPRLANSGGGFNPRGDIRSAQFIRELMKFGFEVAKVNPTVTTTGETVISEFLNTLWKGGDDRKGQGGLNQFFEGAKSGSDRVKLLGFGDRLVDAAQLLQGADLQAQKKDAKFLSQLLNLGSSYTALNPITAAGDQPLNFFLSTAYQLSNTRLTAQQLDSFLQSVTNPDVVLFANSDRLKTLNKITDVSLQGVKRSNEFISKTMGVALTGKGISLFNIKDYKGVKNQANPLALVGVERFINIVEKVEAVYKNDTPQEIITRLRRLYYPGDSGWNLINEITNQQAFAALLPNAPNSESDPLSPGLLAERKVYAAELGSLDKDAYAILTAKANENGKEDNPSPYLVIPERNEMIDIGHLLLTLDALLHPGSNAPYSDPYYNVPTIDPASWVADVGVGSVWLTLQQRGTSQEGTPINLKLSSGTPTKEEIDAYYKASAPEADILGDVDGFGLFDRFNNPGRKDQRFSTHLKRYYLQNDARFDIHTRWQTFANEFQAKPIEATFDADDLTEVAKQAWVSRINKFNNLFGDGKFSVSPGGLGRNPNWNWAYTGDMFERFSKYVQEQLKNERNP</sequence>
<evidence type="ECO:0000313" key="2">
    <source>
        <dbReference type="Proteomes" id="UP000238634"/>
    </source>
</evidence>
<feature type="non-terminal residue" evidence="1">
    <location>
        <position position="1"/>
    </location>
</feature>